<gene>
    <name evidence="3" type="ORF">FIE12Z_1432</name>
</gene>
<dbReference type="EMBL" id="PXXK01000028">
    <property type="protein sequence ID" value="RFN54306.1"/>
    <property type="molecule type" value="Genomic_DNA"/>
</dbReference>
<dbReference type="Proteomes" id="UP000265631">
    <property type="component" value="Unassembled WGS sequence"/>
</dbReference>
<accession>A0A395N2F4</accession>
<protein>
    <submittedName>
        <fullName evidence="3">Uncharacterized protein</fullName>
    </submittedName>
</protein>
<name>A0A395N2F4_9HYPO</name>
<feature type="signal peptide" evidence="2">
    <location>
        <begin position="1"/>
        <end position="16"/>
    </location>
</feature>
<evidence type="ECO:0000313" key="4">
    <source>
        <dbReference type="Proteomes" id="UP000265631"/>
    </source>
</evidence>
<comment type="caution">
    <text evidence="3">The sequence shown here is derived from an EMBL/GenBank/DDBJ whole genome shotgun (WGS) entry which is preliminary data.</text>
</comment>
<dbReference type="AlphaFoldDB" id="A0A395N2F4"/>
<proteinExistence type="predicted"/>
<evidence type="ECO:0000256" key="1">
    <source>
        <dbReference type="SAM" id="MobiDB-lite"/>
    </source>
</evidence>
<reference evidence="3 4" key="1">
    <citation type="journal article" date="2018" name="PLoS Pathog.">
        <title>Evolution of structural diversity of trichothecenes, a family of toxins produced by plant pathogenic and entomopathogenic fungi.</title>
        <authorList>
            <person name="Proctor R.H."/>
            <person name="McCormick S.P."/>
            <person name="Kim H.S."/>
            <person name="Cardoza R.E."/>
            <person name="Stanley A.M."/>
            <person name="Lindo L."/>
            <person name="Kelly A."/>
            <person name="Brown D.W."/>
            <person name="Lee T."/>
            <person name="Vaughan M.M."/>
            <person name="Alexander N.J."/>
            <person name="Busman M."/>
            <person name="Gutierrez S."/>
        </authorList>
    </citation>
    <scope>NUCLEOTIDE SEQUENCE [LARGE SCALE GENOMIC DNA]</scope>
    <source>
        <strain evidence="3 4">NRRL 13405</strain>
    </source>
</reference>
<sequence length="785" mass="87537">MHFSAAILALAATVSAVDLRSYTSTGCTGGWTGCLGINPGVCCVFSEGAGSGKLSVSVNAIPREWRIMGEAYTGGGCRYIANQQNSNGNTDICLSYGSRGDRTGGIYKFVGRKRAADESCPAEQPNGEKCESAVKADSVGLADGTIYNISSLADEKVEELVKIADSGAGADEVPAECQTWILSDTGIDSILKWLKDSAVTEFVKDDELVRAFGPGDNPQLALLGSAATGAAEDLFVKDTSPRVTIRGYIFLSALLRKSRVTVEENKLAGDKPDDSGLVGNAADSDKNDNSSDLDRICTLTLEDVQAVEDWAYTRLNRSEKDSTWEAQAALLLSYIMGKNIPKSLVRDRAQKAFDMDPENWVAAYALSRVQDSEAESLKSLEKSFDKLIKDSEWQKVHGHKCPGEYAEASRWDLMVSFFERLVDEPDDGPNTAGDFVVARLFNESFHALFVNMIRDSERFDLLDVMLDRAITKATSTPTLEGWKADLQFQYGKTLFQIPVHEKDGMAVWDRYLEETSDDTRGSAIDQIVKYTVPAWLELAMAEDINSVPAKELFDKIEAQYEVFKTFGTHDFDSTLGFAQYFRYRGNDTKAKLILKPQVTEALEMLSDDNTGNDNWSLWLLSQVFSVMRDHVNITACLDVKRQTDVYVAREEYEANITKYREELRQKELAESNGVTFECTFESEPEEPEGKILWCDGCDTSWDFASEFWTCLSDSGRVQFDDACYKKLQDGTIGTKVCNKDHEHYWLVKRDVEEVDAVPRDSLMVGERVITFDAWKEEIRRQYVSI</sequence>
<evidence type="ECO:0000313" key="3">
    <source>
        <dbReference type="EMBL" id="RFN54306.1"/>
    </source>
</evidence>
<feature type="chain" id="PRO_5017229771" evidence="2">
    <location>
        <begin position="17"/>
        <end position="785"/>
    </location>
</feature>
<keyword evidence="4" id="KW-1185">Reference proteome</keyword>
<feature type="region of interest" description="Disordered" evidence="1">
    <location>
        <begin position="266"/>
        <end position="290"/>
    </location>
</feature>
<evidence type="ECO:0000256" key="2">
    <source>
        <dbReference type="SAM" id="SignalP"/>
    </source>
</evidence>
<organism evidence="3 4">
    <name type="scientific">Fusarium flagelliforme</name>
    <dbReference type="NCBI Taxonomy" id="2675880"/>
    <lineage>
        <taxon>Eukaryota</taxon>
        <taxon>Fungi</taxon>
        <taxon>Dikarya</taxon>
        <taxon>Ascomycota</taxon>
        <taxon>Pezizomycotina</taxon>
        <taxon>Sordariomycetes</taxon>
        <taxon>Hypocreomycetidae</taxon>
        <taxon>Hypocreales</taxon>
        <taxon>Nectriaceae</taxon>
        <taxon>Fusarium</taxon>
        <taxon>Fusarium incarnatum-equiseti species complex</taxon>
    </lineage>
</organism>
<keyword evidence="2" id="KW-0732">Signal</keyword>